<dbReference type="PANTHER" id="PTHR11557">
    <property type="entry name" value="PORPHOBILINOGEN DEAMINASE"/>
    <property type="match status" value="1"/>
</dbReference>
<comment type="caution">
    <text evidence="12">The sequence shown here is derived from an EMBL/GenBank/DDBJ whole genome shotgun (WGS) entry which is preliminary data.</text>
</comment>
<dbReference type="InterPro" id="IPR022418">
    <property type="entry name" value="Porphobilinogen_deaminase_C"/>
</dbReference>
<protein>
    <recommendedName>
        <fullName evidence="8">Porphobilinogen deaminase</fullName>
        <shortName evidence="8">PBG</shortName>
        <ecNumber evidence="8">2.5.1.61</ecNumber>
    </recommendedName>
    <alternativeName>
        <fullName evidence="8">Hydroxymethylbilane synthase</fullName>
        <shortName evidence="8">HMBS</shortName>
    </alternativeName>
    <alternativeName>
        <fullName evidence="8">Pre-uroporphyrinogen synthase</fullName>
    </alternativeName>
</protein>
<evidence type="ECO:0000256" key="2">
    <source>
        <dbReference type="ARBA" id="ARBA00004735"/>
    </source>
</evidence>
<dbReference type="GO" id="GO:0004418">
    <property type="term" value="F:hydroxymethylbilane synthase activity"/>
    <property type="evidence" value="ECO:0007669"/>
    <property type="project" value="UniProtKB-UniRule"/>
</dbReference>
<dbReference type="AlphaFoldDB" id="A0A229VY34"/>
<feature type="region of interest" description="Disordered" evidence="9">
    <location>
        <begin position="264"/>
        <end position="286"/>
    </location>
</feature>
<dbReference type="SUPFAM" id="SSF53850">
    <property type="entry name" value="Periplasmic binding protein-like II"/>
    <property type="match status" value="1"/>
</dbReference>
<accession>A0A229VY34</accession>
<reference evidence="12 13" key="1">
    <citation type="submission" date="2017-05" db="EMBL/GenBank/DDBJ databases">
        <title>Bifidobacterium vansinderenii sp. nov.</title>
        <authorList>
            <person name="Lugli G.A."/>
            <person name="Duranti S."/>
            <person name="Mangifesta M."/>
        </authorList>
    </citation>
    <scope>NUCLEOTIDE SEQUENCE [LARGE SCALE GENOMIC DNA]</scope>
    <source>
        <strain evidence="12 13">Tam10B</strain>
    </source>
</reference>
<evidence type="ECO:0000313" key="12">
    <source>
        <dbReference type="EMBL" id="OXN00538.1"/>
    </source>
</evidence>
<gene>
    <name evidence="8" type="primary">hemC</name>
    <name evidence="12" type="ORF">Tam10B_1227</name>
</gene>
<proteinExistence type="inferred from homology"/>
<dbReference type="GO" id="GO:0006782">
    <property type="term" value="P:protoporphyrinogen IX biosynthetic process"/>
    <property type="evidence" value="ECO:0007669"/>
    <property type="project" value="UniProtKB-UniRule"/>
</dbReference>
<dbReference type="Gene3D" id="3.40.190.10">
    <property type="entry name" value="Periplasmic binding protein-like II"/>
    <property type="match status" value="2"/>
</dbReference>
<feature type="modified residue" description="S-(dipyrrolylmethanemethyl)cysteine" evidence="8">
    <location>
        <position position="250"/>
    </location>
</feature>
<dbReference type="InterPro" id="IPR036803">
    <property type="entry name" value="Porphobilinogen_deaminase_C_sf"/>
</dbReference>
<evidence type="ECO:0000313" key="13">
    <source>
        <dbReference type="Proteomes" id="UP000215433"/>
    </source>
</evidence>
<dbReference type="EC" id="2.5.1.61" evidence="8"/>
<dbReference type="PANTHER" id="PTHR11557:SF0">
    <property type="entry name" value="PORPHOBILINOGEN DEAMINASE"/>
    <property type="match status" value="1"/>
</dbReference>
<dbReference type="GO" id="GO:0005737">
    <property type="term" value="C:cytoplasm"/>
    <property type="evidence" value="ECO:0007669"/>
    <property type="project" value="UniProtKB-UniRule"/>
</dbReference>
<dbReference type="FunFam" id="3.40.190.10:FF:000005">
    <property type="entry name" value="Porphobilinogen deaminase"/>
    <property type="match status" value="1"/>
</dbReference>
<comment type="cofactor">
    <cofactor evidence="8">
        <name>dipyrromethane</name>
        <dbReference type="ChEBI" id="CHEBI:60342"/>
    </cofactor>
    <text evidence="8">Binds 1 dipyrromethane group covalently.</text>
</comment>
<evidence type="ECO:0000259" key="10">
    <source>
        <dbReference type="Pfam" id="PF01379"/>
    </source>
</evidence>
<dbReference type="NCBIfam" id="TIGR00212">
    <property type="entry name" value="hemC"/>
    <property type="match status" value="1"/>
</dbReference>
<dbReference type="InterPro" id="IPR022417">
    <property type="entry name" value="Porphobilin_deaminase_N"/>
</dbReference>
<keyword evidence="6 8" id="KW-0627">Porphyrin biosynthesis</keyword>
<dbReference type="RefSeq" id="WP_093960393.1">
    <property type="nucleotide sequence ID" value="NZ_NEWD01000015.1"/>
</dbReference>
<evidence type="ECO:0000256" key="4">
    <source>
        <dbReference type="ARBA" id="ARBA00011245"/>
    </source>
</evidence>
<dbReference type="EMBL" id="NEWD01000015">
    <property type="protein sequence ID" value="OXN00538.1"/>
    <property type="molecule type" value="Genomic_DNA"/>
</dbReference>
<evidence type="ECO:0000256" key="8">
    <source>
        <dbReference type="HAMAP-Rule" id="MF_00260"/>
    </source>
</evidence>
<evidence type="ECO:0000256" key="1">
    <source>
        <dbReference type="ARBA" id="ARBA00002869"/>
    </source>
</evidence>
<comment type="function">
    <text evidence="1 8">Tetrapolymerization of the monopyrrole PBG into the hydroxymethylbilane pre-uroporphyrinogen in several discrete steps.</text>
</comment>
<evidence type="ECO:0000256" key="3">
    <source>
        <dbReference type="ARBA" id="ARBA00005638"/>
    </source>
</evidence>
<sequence length="349" mass="37658">MGREFRIGTRKSRLALRQTELICNALRERFPNVTITPKPIVTQGDRDLRSSLQAIGGKGVFVKEIERELLDGTIDFAAHSLKDVQPVLPDGLVLGCFPKRDSPFDCLISPRPYASLDDLPQGARIGTNSLRRQAQLLHRRPDLEIVPIRGNIDTRVRKIETERLDGVILAEAGLNRLYPETGDGHPELGGLYRLSLRDVLLPAAGQGAMVVECRADDTQTLELLAAIDDPATRDAVLTEREFMTALGGSCTFPIGAFAQVEHAEPADGGSLDSGRSEIDRPEGAGRGCGADHLNFHGLVASPDGTHLFTRHETGTLNDHVGSVAAAALIAQGVLPLIDPTNPANSAVRR</sequence>
<dbReference type="Gene3D" id="3.30.160.40">
    <property type="entry name" value="Porphobilinogen deaminase, C-terminal domain"/>
    <property type="match status" value="1"/>
</dbReference>
<evidence type="ECO:0000256" key="5">
    <source>
        <dbReference type="ARBA" id="ARBA00022679"/>
    </source>
</evidence>
<dbReference type="Proteomes" id="UP000215433">
    <property type="component" value="Unassembled WGS sequence"/>
</dbReference>
<evidence type="ECO:0000256" key="9">
    <source>
        <dbReference type="SAM" id="MobiDB-lite"/>
    </source>
</evidence>
<comment type="pathway">
    <text evidence="2">Porphyrin-containing compound metabolism; protoporphyrin-IX biosynthesis; coproporphyrinogen-III from 5-aminolevulinate: step 2/4.</text>
</comment>
<name>A0A229VY34_9BIFI</name>
<dbReference type="Pfam" id="PF01379">
    <property type="entry name" value="Porphobil_deam"/>
    <property type="match status" value="1"/>
</dbReference>
<feature type="compositionally biased region" description="Basic and acidic residues" evidence="9">
    <location>
        <begin position="274"/>
        <end position="283"/>
    </location>
</feature>
<dbReference type="InterPro" id="IPR000860">
    <property type="entry name" value="HemC"/>
</dbReference>
<dbReference type="SUPFAM" id="SSF54782">
    <property type="entry name" value="Porphobilinogen deaminase (hydroxymethylbilane synthase), C-terminal domain"/>
    <property type="match status" value="1"/>
</dbReference>
<evidence type="ECO:0000256" key="6">
    <source>
        <dbReference type="ARBA" id="ARBA00023244"/>
    </source>
</evidence>
<dbReference type="PRINTS" id="PR00151">
    <property type="entry name" value="PORPHBDMNASE"/>
</dbReference>
<dbReference type="Pfam" id="PF03900">
    <property type="entry name" value="Porphobil_deamC"/>
    <property type="match status" value="1"/>
</dbReference>
<comment type="subunit">
    <text evidence="4 8">Monomer.</text>
</comment>
<dbReference type="OrthoDB" id="9810298at2"/>
<evidence type="ECO:0000256" key="7">
    <source>
        <dbReference type="ARBA" id="ARBA00048169"/>
    </source>
</evidence>
<dbReference type="HAMAP" id="MF_00260">
    <property type="entry name" value="Porphobil_deam"/>
    <property type="match status" value="1"/>
</dbReference>
<dbReference type="PIRSF" id="PIRSF001438">
    <property type="entry name" value="4pyrrol_synth_OHMeBilane_synth"/>
    <property type="match status" value="1"/>
</dbReference>
<keyword evidence="5 8" id="KW-0808">Transferase</keyword>
<keyword evidence="13" id="KW-1185">Reference proteome</keyword>
<feature type="domain" description="Porphobilinogen deaminase N-terminal" evidence="10">
    <location>
        <begin position="5"/>
        <end position="221"/>
    </location>
</feature>
<evidence type="ECO:0000259" key="11">
    <source>
        <dbReference type="Pfam" id="PF03900"/>
    </source>
</evidence>
<comment type="miscellaneous">
    <text evidence="8">The porphobilinogen subunits are added to the dipyrromethane group.</text>
</comment>
<dbReference type="FunFam" id="3.40.190.10:FF:000086">
    <property type="entry name" value="Probable porphobilinogen deaminase"/>
    <property type="match status" value="1"/>
</dbReference>
<comment type="similarity">
    <text evidence="3 8">Belongs to the HMBS family.</text>
</comment>
<organism evidence="12 13">
    <name type="scientific">Bifidobacterium vansinderenii</name>
    <dbReference type="NCBI Taxonomy" id="1984871"/>
    <lineage>
        <taxon>Bacteria</taxon>
        <taxon>Bacillati</taxon>
        <taxon>Actinomycetota</taxon>
        <taxon>Actinomycetes</taxon>
        <taxon>Bifidobacteriales</taxon>
        <taxon>Bifidobacteriaceae</taxon>
        <taxon>Bifidobacterium</taxon>
    </lineage>
</organism>
<comment type="catalytic activity">
    <reaction evidence="7 8">
        <text>4 porphobilinogen + H2O = hydroxymethylbilane + 4 NH4(+)</text>
        <dbReference type="Rhea" id="RHEA:13185"/>
        <dbReference type="ChEBI" id="CHEBI:15377"/>
        <dbReference type="ChEBI" id="CHEBI:28938"/>
        <dbReference type="ChEBI" id="CHEBI:57845"/>
        <dbReference type="ChEBI" id="CHEBI:58126"/>
        <dbReference type="EC" id="2.5.1.61"/>
    </reaction>
</comment>
<feature type="domain" description="Porphobilinogen deaminase C-terminal" evidence="11">
    <location>
        <begin position="235"/>
        <end position="314"/>
    </location>
</feature>